<evidence type="ECO:0000313" key="6">
    <source>
        <dbReference type="EMBL" id="OGH69821.1"/>
    </source>
</evidence>
<protein>
    <recommendedName>
        <fullName evidence="5">Succinylglutamate desuccinylase/Aspartoacylase catalytic domain-containing protein</fullName>
    </recommendedName>
</protein>
<dbReference type="Gene3D" id="3.40.630.10">
    <property type="entry name" value="Zn peptidases"/>
    <property type="match status" value="1"/>
</dbReference>
<dbReference type="PANTHER" id="PTHR15162">
    <property type="entry name" value="ASPARTOACYLASE"/>
    <property type="match status" value="1"/>
</dbReference>
<dbReference type="Proteomes" id="UP000177953">
    <property type="component" value="Unassembled WGS sequence"/>
</dbReference>
<dbReference type="InterPro" id="IPR055438">
    <property type="entry name" value="AstE_AspA_cat"/>
</dbReference>
<reference evidence="6 7" key="1">
    <citation type="journal article" date="2016" name="Nat. Commun.">
        <title>Thousands of microbial genomes shed light on interconnected biogeochemical processes in an aquifer system.</title>
        <authorList>
            <person name="Anantharaman K."/>
            <person name="Brown C.T."/>
            <person name="Hug L.A."/>
            <person name="Sharon I."/>
            <person name="Castelle C.J."/>
            <person name="Probst A.J."/>
            <person name="Thomas B.C."/>
            <person name="Singh A."/>
            <person name="Wilkins M.J."/>
            <person name="Karaoz U."/>
            <person name="Brodie E.L."/>
            <person name="Williams K.H."/>
            <person name="Hubbard S.S."/>
            <person name="Banfield J.F."/>
        </authorList>
    </citation>
    <scope>NUCLEOTIDE SEQUENCE [LARGE SCALE GENOMIC DNA]</scope>
</reference>
<evidence type="ECO:0000313" key="7">
    <source>
        <dbReference type="Proteomes" id="UP000177953"/>
    </source>
</evidence>
<proteinExistence type="predicted"/>
<gene>
    <name evidence="6" type="ORF">A2754_02065</name>
</gene>
<dbReference type="Pfam" id="PF24827">
    <property type="entry name" value="AstE_AspA_cat"/>
    <property type="match status" value="1"/>
</dbReference>
<dbReference type="GO" id="GO:0005829">
    <property type="term" value="C:cytosol"/>
    <property type="evidence" value="ECO:0007669"/>
    <property type="project" value="TreeGrafter"/>
</dbReference>
<dbReference type="GO" id="GO:0016788">
    <property type="term" value="F:hydrolase activity, acting on ester bonds"/>
    <property type="evidence" value="ECO:0007669"/>
    <property type="project" value="InterPro"/>
</dbReference>
<keyword evidence="3" id="KW-0378">Hydrolase</keyword>
<dbReference type="AlphaFoldDB" id="A0A1F6MDU2"/>
<evidence type="ECO:0000256" key="1">
    <source>
        <dbReference type="ARBA" id="ARBA00001947"/>
    </source>
</evidence>
<comment type="cofactor">
    <cofactor evidence="1">
        <name>Zn(2+)</name>
        <dbReference type="ChEBI" id="CHEBI:29105"/>
    </cofactor>
</comment>
<name>A0A1F6MDU2_9BACT</name>
<evidence type="ECO:0000256" key="3">
    <source>
        <dbReference type="ARBA" id="ARBA00022801"/>
    </source>
</evidence>
<evidence type="ECO:0000259" key="5">
    <source>
        <dbReference type="Pfam" id="PF24827"/>
    </source>
</evidence>
<accession>A0A1F6MDU2</accession>
<dbReference type="SUPFAM" id="SSF53187">
    <property type="entry name" value="Zn-dependent exopeptidases"/>
    <property type="match status" value="1"/>
</dbReference>
<keyword evidence="4" id="KW-0862">Zinc</keyword>
<dbReference type="PANTHER" id="PTHR15162:SF7">
    <property type="entry name" value="SUCCINYLGLUTAMATE DESUCCINYLASE"/>
    <property type="match status" value="1"/>
</dbReference>
<evidence type="ECO:0000256" key="2">
    <source>
        <dbReference type="ARBA" id="ARBA00022723"/>
    </source>
</evidence>
<evidence type="ECO:0000256" key="4">
    <source>
        <dbReference type="ARBA" id="ARBA00022833"/>
    </source>
</evidence>
<feature type="domain" description="Succinylglutamate desuccinylase/Aspartoacylase catalytic" evidence="5">
    <location>
        <begin position="9"/>
        <end position="118"/>
    </location>
</feature>
<organism evidence="6 7">
    <name type="scientific">Candidatus Magasanikbacteria bacterium RIFCSPHIGHO2_01_FULL_47_8</name>
    <dbReference type="NCBI Taxonomy" id="1798673"/>
    <lineage>
        <taxon>Bacteria</taxon>
        <taxon>Candidatus Magasanikiibacteriota</taxon>
    </lineage>
</organism>
<sequence>MKIISSGKKPTIAIVCCQHGDEIFGLEVFKYFARHLSSYPAVKLILANEEAVARKTRFIDEDLNRVFNMSKGEAHERRLARQILPEIAKSTYVLDIHTTTSDLRMTPIITTLNAKIRKILRLCPFPEVAYMQPPLGNHALIGQVTAGVSLEFNEKYAKTPEALEMVIKIVDDLQKKSFSHSQKRKVYFIDRAIPLEIKIKKEYRNFQYIPEQKIFPFLLREKSYTTIQGFAAKVVKEMEV</sequence>
<dbReference type="EMBL" id="MFPU01000022">
    <property type="protein sequence ID" value="OGH69821.1"/>
    <property type="molecule type" value="Genomic_DNA"/>
</dbReference>
<keyword evidence="2" id="KW-0479">Metal-binding</keyword>
<comment type="caution">
    <text evidence="6">The sequence shown here is derived from an EMBL/GenBank/DDBJ whole genome shotgun (WGS) entry which is preliminary data.</text>
</comment>
<dbReference type="GO" id="GO:0046872">
    <property type="term" value="F:metal ion binding"/>
    <property type="evidence" value="ECO:0007669"/>
    <property type="project" value="UniProtKB-KW"/>
</dbReference>
<dbReference type="InterPro" id="IPR050178">
    <property type="entry name" value="AspA/AstE_fam"/>
</dbReference>